<feature type="region of interest" description="Disordered" evidence="2">
    <location>
        <begin position="96"/>
        <end position="131"/>
    </location>
</feature>
<feature type="compositionally biased region" description="Basic and acidic residues" evidence="2">
    <location>
        <begin position="543"/>
        <end position="556"/>
    </location>
</feature>
<dbReference type="OrthoDB" id="227350at2"/>
<feature type="domain" description="Transposase TnpC homeodomain" evidence="4">
    <location>
        <begin position="63"/>
        <end position="141"/>
    </location>
</feature>
<feature type="compositionally biased region" description="Basic residues" evidence="2">
    <location>
        <begin position="557"/>
        <end position="567"/>
    </location>
</feature>
<dbReference type="InterPro" id="IPR004291">
    <property type="entry name" value="Transposase_IS66_central"/>
</dbReference>
<evidence type="ECO:0000256" key="2">
    <source>
        <dbReference type="SAM" id="MobiDB-lite"/>
    </source>
</evidence>
<feature type="compositionally biased region" description="Acidic residues" evidence="2">
    <location>
        <begin position="99"/>
        <end position="117"/>
    </location>
</feature>
<evidence type="ECO:0000259" key="4">
    <source>
        <dbReference type="Pfam" id="PF13007"/>
    </source>
</evidence>
<proteinExistence type="predicted"/>
<dbReference type="InterPro" id="IPR052344">
    <property type="entry name" value="Transposase-related"/>
</dbReference>
<evidence type="ECO:0000313" key="7">
    <source>
        <dbReference type="Proteomes" id="UP000317093"/>
    </source>
</evidence>
<dbReference type="AlphaFoldDB" id="A0A518AXJ4"/>
<keyword evidence="7" id="KW-1185">Reference proteome</keyword>
<accession>A0A518AXJ4</accession>
<keyword evidence="1" id="KW-0175">Coiled coil</keyword>
<dbReference type="RefSeq" id="WP_145253738.1">
    <property type="nucleotide sequence ID" value="NZ_CP036279.1"/>
</dbReference>
<organism evidence="6 7">
    <name type="scientific">Kolteria novifilia</name>
    <dbReference type="NCBI Taxonomy" id="2527975"/>
    <lineage>
        <taxon>Bacteria</taxon>
        <taxon>Pseudomonadati</taxon>
        <taxon>Planctomycetota</taxon>
        <taxon>Planctomycetia</taxon>
        <taxon>Kolteriales</taxon>
        <taxon>Kolteriaceae</taxon>
        <taxon>Kolteria</taxon>
    </lineage>
</organism>
<evidence type="ECO:0000259" key="3">
    <source>
        <dbReference type="Pfam" id="PF03050"/>
    </source>
</evidence>
<dbReference type="PANTHER" id="PTHR33678:SF1">
    <property type="entry name" value="BLL1576 PROTEIN"/>
    <property type="match status" value="1"/>
</dbReference>
<feature type="domain" description="Transposase IS66 C-terminal" evidence="5">
    <location>
        <begin position="498"/>
        <end position="534"/>
    </location>
</feature>
<evidence type="ECO:0000313" key="6">
    <source>
        <dbReference type="EMBL" id="QDU59448.1"/>
    </source>
</evidence>
<dbReference type="Pfam" id="PF13817">
    <property type="entry name" value="DDE_Tnp_IS66_C"/>
    <property type="match status" value="1"/>
</dbReference>
<dbReference type="Pfam" id="PF03050">
    <property type="entry name" value="DDE_Tnp_IS66"/>
    <property type="match status" value="1"/>
</dbReference>
<reference evidence="6 7" key="1">
    <citation type="submission" date="2019-02" db="EMBL/GenBank/DDBJ databases">
        <title>Deep-cultivation of Planctomycetes and their phenomic and genomic characterization uncovers novel biology.</title>
        <authorList>
            <person name="Wiegand S."/>
            <person name="Jogler M."/>
            <person name="Boedeker C."/>
            <person name="Pinto D."/>
            <person name="Vollmers J."/>
            <person name="Rivas-Marin E."/>
            <person name="Kohn T."/>
            <person name="Peeters S.H."/>
            <person name="Heuer A."/>
            <person name="Rast P."/>
            <person name="Oberbeckmann S."/>
            <person name="Bunk B."/>
            <person name="Jeske O."/>
            <person name="Meyerdierks A."/>
            <person name="Storesund J.E."/>
            <person name="Kallscheuer N."/>
            <person name="Luecker S."/>
            <person name="Lage O.M."/>
            <person name="Pohl T."/>
            <person name="Merkel B.J."/>
            <person name="Hornburger P."/>
            <person name="Mueller R.-W."/>
            <person name="Bruemmer F."/>
            <person name="Labrenz M."/>
            <person name="Spormann A.M."/>
            <person name="Op den Camp H."/>
            <person name="Overmann J."/>
            <person name="Amann R."/>
            <person name="Jetten M.S.M."/>
            <person name="Mascher T."/>
            <person name="Medema M.H."/>
            <person name="Devos D.P."/>
            <person name="Kaster A.-K."/>
            <person name="Ovreas L."/>
            <person name="Rohde M."/>
            <person name="Galperin M.Y."/>
            <person name="Jogler C."/>
        </authorList>
    </citation>
    <scope>NUCLEOTIDE SEQUENCE [LARGE SCALE GENOMIC DNA]</scope>
    <source>
        <strain evidence="6 7">Pan216</strain>
    </source>
</reference>
<feature type="domain" description="Transposase IS66 central" evidence="3">
    <location>
        <begin position="213"/>
        <end position="491"/>
    </location>
</feature>
<dbReference type="PANTHER" id="PTHR33678">
    <property type="entry name" value="BLL1576 PROTEIN"/>
    <property type="match status" value="1"/>
</dbReference>
<dbReference type="InterPro" id="IPR039552">
    <property type="entry name" value="IS66_C"/>
</dbReference>
<feature type="coiled-coil region" evidence="1">
    <location>
        <begin position="33"/>
        <end position="74"/>
    </location>
</feature>
<dbReference type="EMBL" id="CP036279">
    <property type="protein sequence ID" value="QDU59448.1"/>
    <property type="molecule type" value="Genomic_DNA"/>
</dbReference>
<sequence length="575" mass="66053">MDAFDVNLPRDIDACHELILELDRERRRQAAVIAQQQETIAQQQETIAQQQAIIAQQQETIDRLQSDVDLLKRTLYGRRRERFVDDAQQGLLFDSTIVEADDDSGSGDDEESDDDEPSPERRTSKGRGRRLFPELLPRKTVRHELDEQEIPEELRNDPTARRFFKKTSEQLEFTPASIHVIEHYQEVIVRDEASGETTIATAKKPPQLIDAYTGPGFWAHLTASRFADHLPCYRQEDILARHGCRIGRGTQQRWLFALALAVAPLVELMRRLALQSEVLGCDETPVKMLAGEPPGCTKTYLWSTVGDNAHPYDCFHFTPDRSRDGPEQFLAGFQGYLQSDAYTCYERIAAADDRIVPVGCWAHARRKFEEIHFSAPSVRTHTALGYFQRLYDIEDRARDSSVSQRGALRQRDAKPIVTEFHQWLLEQHERELPKSKLRAAIAYMTNRWQSFACYLDHGAIPIDNNRTEAALKYAVLGRKAWLFFGNSQGGETPATFFTLTKSCNRHHVDPFAYLRDVYTRLPTTPASDLPSLLPDRWIDEHPQHRLQERADEARQRADRKRARRAQRRAPAATPR</sequence>
<feature type="region of interest" description="Disordered" evidence="2">
    <location>
        <begin position="543"/>
        <end position="575"/>
    </location>
</feature>
<protein>
    <submittedName>
        <fullName evidence="6">Transposase IS66 family protein</fullName>
    </submittedName>
</protein>
<evidence type="ECO:0000259" key="5">
    <source>
        <dbReference type="Pfam" id="PF13817"/>
    </source>
</evidence>
<evidence type="ECO:0000256" key="1">
    <source>
        <dbReference type="SAM" id="Coils"/>
    </source>
</evidence>
<dbReference type="Pfam" id="PF13007">
    <property type="entry name" value="LZ_Tnp_IS66"/>
    <property type="match status" value="1"/>
</dbReference>
<dbReference type="NCBIfam" id="NF033517">
    <property type="entry name" value="transpos_IS66"/>
    <property type="match status" value="1"/>
</dbReference>
<gene>
    <name evidence="6" type="ORF">Pan216_02760</name>
</gene>
<name>A0A518AXJ4_9BACT</name>
<dbReference type="Proteomes" id="UP000317093">
    <property type="component" value="Chromosome"/>
</dbReference>
<dbReference type="InterPro" id="IPR024463">
    <property type="entry name" value="Transposase_TnpC_homeodom"/>
</dbReference>
<dbReference type="KEGG" id="knv:Pan216_02760"/>